<evidence type="ECO:0000256" key="1">
    <source>
        <dbReference type="SAM" id="SignalP"/>
    </source>
</evidence>
<keyword evidence="3" id="KW-1185">Reference proteome</keyword>
<keyword evidence="1" id="KW-0732">Signal</keyword>
<accession>A0ABQ4UVF9</accession>
<feature type="chain" id="PRO_5046259394" description="Invasion protein IalB, involved in pathogenesis" evidence="1">
    <location>
        <begin position="23"/>
        <end position="288"/>
    </location>
</feature>
<name>A0ABQ4UVF9_9HYPH</name>
<evidence type="ECO:0000313" key="2">
    <source>
        <dbReference type="EMBL" id="GJE74987.1"/>
    </source>
</evidence>
<reference evidence="2" key="2">
    <citation type="submission" date="2021-08" db="EMBL/GenBank/DDBJ databases">
        <authorList>
            <person name="Tani A."/>
            <person name="Ola A."/>
            <person name="Ogura Y."/>
            <person name="Katsura K."/>
            <person name="Hayashi T."/>
        </authorList>
    </citation>
    <scope>NUCLEOTIDE SEQUENCE</scope>
    <source>
        <strain evidence="2">DSM 14458</strain>
    </source>
</reference>
<comment type="caution">
    <text evidence="2">The sequence shown here is derived from an EMBL/GenBank/DDBJ whole genome shotgun (WGS) entry which is preliminary data.</text>
</comment>
<feature type="signal peptide" evidence="1">
    <location>
        <begin position="1"/>
        <end position="22"/>
    </location>
</feature>
<sequence>MRALNILAATLFASLLPSLAHAAPREPFEVVKGWEVERTIGDTGPNSCLMTHAYEDKDDNNAVNAVVFALDGNKATLVLVYQGWNFDKDEAVKVPLFLDRKAIKTKATWTGDDKTLRAQFPDSLVPDLLAAKTVILRFDDGDADFRIPDFAAGYEALRRCDAAPAKAAPKAATLALPAPSSPSEARIATYVVGLAVERILKECDVRSTGRQRTAVEGRIAALQPEMAPIEATLRSELQKKGFSCPPADKEPDFQEVMGRFIDLSPDAFAATMEQKVGAQKSADATPKP</sequence>
<evidence type="ECO:0000313" key="3">
    <source>
        <dbReference type="Proteomes" id="UP001055093"/>
    </source>
</evidence>
<evidence type="ECO:0008006" key="4">
    <source>
        <dbReference type="Google" id="ProtNLM"/>
    </source>
</evidence>
<dbReference type="EMBL" id="BPRE01000004">
    <property type="protein sequence ID" value="GJE74987.1"/>
    <property type="molecule type" value="Genomic_DNA"/>
</dbReference>
<protein>
    <recommendedName>
        <fullName evidence="4">Invasion protein IalB, involved in pathogenesis</fullName>
    </recommendedName>
</protein>
<dbReference type="Proteomes" id="UP001055093">
    <property type="component" value="Unassembled WGS sequence"/>
</dbReference>
<organism evidence="2 3">
    <name type="scientific">Methylorubrum suomiense</name>
    <dbReference type="NCBI Taxonomy" id="144191"/>
    <lineage>
        <taxon>Bacteria</taxon>
        <taxon>Pseudomonadati</taxon>
        <taxon>Pseudomonadota</taxon>
        <taxon>Alphaproteobacteria</taxon>
        <taxon>Hyphomicrobiales</taxon>
        <taxon>Methylobacteriaceae</taxon>
        <taxon>Methylorubrum</taxon>
    </lineage>
</organism>
<reference evidence="2" key="1">
    <citation type="journal article" date="2021" name="Front. Microbiol.">
        <title>Comprehensive Comparative Genomics and Phenotyping of Methylobacterium Species.</title>
        <authorList>
            <person name="Alessa O."/>
            <person name="Ogura Y."/>
            <person name="Fujitani Y."/>
            <person name="Takami H."/>
            <person name="Hayashi T."/>
            <person name="Sahin N."/>
            <person name="Tani A."/>
        </authorList>
    </citation>
    <scope>NUCLEOTIDE SEQUENCE</scope>
    <source>
        <strain evidence="2">DSM 14458</strain>
    </source>
</reference>
<proteinExistence type="predicted"/>
<gene>
    <name evidence="2" type="ORF">BGCPKDLD_1563</name>
</gene>